<name>A0ABQ2P3K9_9BACI</name>
<accession>A0ABQ2P3K9</accession>
<keyword evidence="2" id="KW-1185">Reference proteome</keyword>
<sequence length="250" mass="27993">MIIGTLTRDAFNDAKDYNVNGEIITIRNDGTSGFSWVRYPMTLKPDQEVKIDFEYRNTVGDNGRLGLDISDNNNYTDRKTYSDLLTSKEWESKSYTFKVPSNRTGQFSRLSIGLDADVVAEMQIRNLRVNTERFDVSAKPECVAMGVIRKVPNGDVILHYNSPLFGIISAELTDPRTISVKLDMSTDDNLKSRPIPFVTGTTDFRYAPVCGAHAANADGTTTVKVCYVDNSGNFVDLTNENAYFYLMVMV</sequence>
<dbReference type="EMBL" id="BMLW01000034">
    <property type="protein sequence ID" value="GGP17344.1"/>
    <property type="molecule type" value="Genomic_DNA"/>
</dbReference>
<gene>
    <name evidence="1" type="ORF">GCM10011346_52750</name>
</gene>
<evidence type="ECO:0000313" key="1">
    <source>
        <dbReference type="EMBL" id="GGP17344.1"/>
    </source>
</evidence>
<organism evidence="1 2">
    <name type="scientific">Oceanobacillus neutriphilus</name>
    <dbReference type="NCBI Taxonomy" id="531815"/>
    <lineage>
        <taxon>Bacteria</taxon>
        <taxon>Bacillati</taxon>
        <taxon>Bacillota</taxon>
        <taxon>Bacilli</taxon>
        <taxon>Bacillales</taxon>
        <taxon>Bacillaceae</taxon>
        <taxon>Oceanobacillus</taxon>
    </lineage>
</organism>
<proteinExistence type="predicted"/>
<comment type="caution">
    <text evidence="1">The sequence shown here is derived from an EMBL/GenBank/DDBJ whole genome shotgun (WGS) entry which is preliminary data.</text>
</comment>
<dbReference type="Proteomes" id="UP000641206">
    <property type="component" value="Unassembled WGS sequence"/>
</dbReference>
<evidence type="ECO:0000313" key="2">
    <source>
        <dbReference type="Proteomes" id="UP000641206"/>
    </source>
</evidence>
<protein>
    <submittedName>
        <fullName evidence="1">Uncharacterized protein</fullName>
    </submittedName>
</protein>
<reference evidence="2" key="1">
    <citation type="journal article" date="2019" name="Int. J. Syst. Evol. Microbiol.">
        <title>The Global Catalogue of Microorganisms (GCM) 10K type strain sequencing project: providing services to taxonomists for standard genome sequencing and annotation.</title>
        <authorList>
            <consortium name="The Broad Institute Genomics Platform"/>
            <consortium name="The Broad Institute Genome Sequencing Center for Infectious Disease"/>
            <person name="Wu L."/>
            <person name="Ma J."/>
        </authorList>
    </citation>
    <scope>NUCLEOTIDE SEQUENCE [LARGE SCALE GENOMIC DNA]</scope>
    <source>
        <strain evidence="2">CGMCC 1.7693</strain>
    </source>
</reference>
<dbReference type="Gene3D" id="2.60.120.260">
    <property type="entry name" value="Galactose-binding domain-like"/>
    <property type="match status" value="1"/>
</dbReference>
<dbReference type="RefSeq" id="WP_188738826.1">
    <property type="nucleotide sequence ID" value="NZ_BMLW01000034.1"/>
</dbReference>